<comment type="caution">
    <text evidence="2">The sequence shown here is derived from an EMBL/GenBank/DDBJ whole genome shotgun (WGS) entry which is preliminary data.</text>
</comment>
<name>A0A561E106_9MICO</name>
<keyword evidence="1" id="KW-0812">Transmembrane</keyword>
<organism evidence="2 3">
    <name type="scientific">Rudaeicoccus suwonensis</name>
    <dbReference type="NCBI Taxonomy" id="657409"/>
    <lineage>
        <taxon>Bacteria</taxon>
        <taxon>Bacillati</taxon>
        <taxon>Actinomycetota</taxon>
        <taxon>Actinomycetes</taxon>
        <taxon>Micrococcales</taxon>
        <taxon>Dermacoccaceae</taxon>
        <taxon>Rudaeicoccus</taxon>
    </lineage>
</organism>
<keyword evidence="1" id="KW-1133">Transmembrane helix</keyword>
<proteinExistence type="predicted"/>
<reference evidence="2 3" key="1">
    <citation type="submission" date="2019-06" db="EMBL/GenBank/DDBJ databases">
        <title>Sequencing the genomes of 1000 actinobacteria strains.</title>
        <authorList>
            <person name="Klenk H.-P."/>
        </authorList>
    </citation>
    <scope>NUCLEOTIDE SEQUENCE [LARGE SCALE GENOMIC DNA]</scope>
    <source>
        <strain evidence="2 3">DSM 19560</strain>
    </source>
</reference>
<dbReference type="PROSITE" id="PS51257">
    <property type="entry name" value="PROKAR_LIPOPROTEIN"/>
    <property type="match status" value="1"/>
</dbReference>
<gene>
    <name evidence="2" type="ORF">BKA23_2983</name>
</gene>
<dbReference type="EMBL" id="VIVQ01000003">
    <property type="protein sequence ID" value="TWE09283.1"/>
    <property type="molecule type" value="Genomic_DNA"/>
</dbReference>
<evidence type="ECO:0000313" key="3">
    <source>
        <dbReference type="Proteomes" id="UP000318297"/>
    </source>
</evidence>
<protein>
    <submittedName>
        <fullName evidence="2">Uncharacterized protein DUF4245</fullName>
    </submittedName>
</protein>
<sequence>MPGGIKSMVISTVVVVAACLVWWAFVPRVDRVSQPVEDVAGIAREIGLQQHWDPAVADGLPAGWQAVNVTLLDQAGQPATWQAGYDGPNNGYAAVLQTNDGGASWVNAQTGSGSSEGTVTIGGVAWMKVQRSDGDQRSLVRSTPLNGLSTVVTGTGSWAQIEQFAASVKPLSKSSLVANSGLPPDN</sequence>
<dbReference type="InterPro" id="IPR025339">
    <property type="entry name" value="DUF4245"/>
</dbReference>
<keyword evidence="3" id="KW-1185">Reference proteome</keyword>
<keyword evidence="1" id="KW-0472">Membrane</keyword>
<evidence type="ECO:0000256" key="1">
    <source>
        <dbReference type="SAM" id="Phobius"/>
    </source>
</evidence>
<feature type="transmembrane region" description="Helical" evidence="1">
    <location>
        <begin position="7"/>
        <end position="25"/>
    </location>
</feature>
<evidence type="ECO:0000313" key="2">
    <source>
        <dbReference type="EMBL" id="TWE09283.1"/>
    </source>
</evidence>
<accession>A0A561E106</accession>
<dbReference type="Pfam" id="PF14030">
    <property type="entry name" value="DUF4245"/>
    <property type="match status" value="1"/>
</dbReference>
<dbReference type="Proteomes" id="UP000318297">
    <property type="component" value="Unassembled WGS sequence"/>
</dbReference>
<dbReference type="AlphaFoldDB" id="A0A561E106"/>